<dbReference type="Gene3D" id="3.60.130.10">
    <property type="entry name" value="Clavaminate synthase-like"/>
    <property type="match status" value="1"/>
</dbReference>
<evidence type="ECO:0000259" key="3">
    <source>
        <dbReference type="Pfam" id="PF02668"/>
    </source>
</evidence>
<dbReference type="GO" id="GO:0051213">
    <property type="term" value="F:dioxygenase activity"/>
    <property type="evidence" value="ECO:0007669"/>
    <property type="project" value="UniProtKB-KW"/>
</dbReference>
<feature type="domain" description="TauD/TfdA-like" evidence="3">
    <location>
        <begin position="94"/>
        <end position="358"/>
    </location>
</feature>
<reference evidence="4 5" key="1">
    <citation type="journal article" date="2014" name="Nat. Commun.">
        <title>Multiple recent horizontal transfers of a large genomic region in cheese making fungi.</title>
        <authorList>
            <person name="Cheeseman K."/>
            <person name="Ropars J."/>
            <person name="Renault P."/>
            <person name="Dupont J."/>
            <person name="Gouzy J."/>
            <person name="Branca A."/>
            <person name="Abraham A.L."/>
            <person name="Ceppi M."/>
            <person name="Conseiller E."/>
            <person name="Debuchy R."/>
            <person name="Malagnac F."/>
            <person name="Goarin A."/>
            <person name="Silar P."/>
            <person name="Lacoste S."/>
            <person name="Sallet E."/>
            <person name="Bensimon A."/>
            <person name="Giraud T."/>
            <person name="Brygoo Y."/>
        </authorList>
    </citation>
    <scope>NUCLEOTIDE SEQUENCE [LARGE SCALE GENOMIC DNA]</scope>
    <source>
        <strain evidence="5">FM 013</strain>
    </source>
</reference>
<keyword evidence="2" id="KW-0045">Antibiotic biosynthesis</keyword>
<dbReference type="Proteomes" id="UP000053732">
    <property type="component" value="Unassembled WGS sequence"/>
</dbReference>
<evidence type="ECO:0000313" key="4">
    <source>
        <dbReference type="EMBL" id="CRL28384.1"/>
    </source>
</evidence>
<name>A0A0G4PPV0_PENC3</name>
<dbReference type="PANTHER" id="PTHR10696:SF56">
    <property type="entry name" value="TAUD_TFDA-LIKE DOMAIN-CONTAINING PROTEIN"/>
    <property type="match status" value="1"/>
</dbReference>
<dbReference type="InterPro" id="IPR003819">
    <property type="entry name" value="TauD/TfdA-like"/>
</dbReference>
<dbReference type="Pfam" id="PF02668">
    <property type="entry name" value="TauD"/>
    <property type="match status" value="1"/>
</dbReference>
<sequence length="446" mass="50205">MAPAATSSLPTAPHDLAGPISWDRFPDGLKTTGQHPPLYDHIIPFDKFPKQIDGPTVWKAEDYRENPEKWTHVFTQDQIDELSTASDAFLASKTPLTGISKTNFQLPSLAAYLHDLRADLIDGKGFILFKGFPVEKWGNHKSAVAYMGLGTYLGYFVSQNSRGHVLGHVKDLGEDSTQIDKVRIYRTNARQYFHADDSDIVGLLCIAKALEGGESDLVSSHHVYNTLATERPDVLKTLTEPIWYFDRKGETSKGQEDYIRTSVIYLERGENARVYTKWDPYYVRSLGRFSDAGIIPPLSDAQQEALRVLEETCVRLSLHMILDIGDIQFLSNAHVLHARTAYTDHAPPAPRRHLMRLWLATPENEGGWKLPFWDSNEKKRGGIQVDDQAPVALLDADRPCTQIPLTQDDIRNAIFDIVFEKALRCLLVSRKSKKIKNKVTARHASG</sequence>
<dbReference type="FunFam" id="3.60.130.10:FF:000009">
    <property type="entry name" value="Putative Taurine catabolism dioxygenase TauD"/>
    <property type="match status" value="1"/>
</dbReference>
<dbReference type="EMBL" id="HG793160">
    <property type="protein sequence ID" value="CRL28384.1"/>
    <property type="molecule type" value="Genomic_DNA"/>
</dbReference>
<dbReference type="InterPro" id="IPR042098">
    <property type="entry name" value="TauD-like_sf"/>
</dbReference>
<accession>A0A0G4PPV0</accession>
<dbReference type="AlphaFoldDB" id="A0A0G4PPV0"/>
<keyword evidence="4" id="KW-0223">Dioxygenase</keyword>
<protein>
    <submittedName>
        <fullName evidence="4">Taurine catabolism dioxygenase TauD/TfdA</fullName>
    </submittedName>
</protein>
<keyword evidence="1" id="KW-0560">Oxidoreductase</keyword>
<evidence type="ECO:0000256" key="1">
    <source>
        <dbReference type="ARBA" id="ARBA00023002"/>
    </source>
</evidence>
<dbReference type="STRING" id="1429867.A0A0G4PPV0"/>
<organism evidence="4 5">
    <name type="scientific">Penicillium camemberti (strain FM 013)</name>
    <dbReference type="NCBI Taxonomy" id="1429867"/>
    <lineage>
        <taxon>Eukaryota</taxon>
        <taxon>Fungi</taxon>
        <taxon>Dikarya</taxon>
        <taxon>Ascomycota</taxon>
        <taxon>Pezizomycotina</taxon>
        <taxon>Eurotiomycetes</taxon>
        <taxon>Eurotiomycetidae</taxon>
        <taxon>Eurotiales</taxon>
        <taxon>Aspergillaceae</taxon>
        <taxon>Penicillium</taxon>
    </lineage>
</organism>
<dbReference type="InterPro" id="IPR050411">
    <property type="entry name" value="AlphaKG_dependent_hydroxylases"/>
</dbReference>
<evidence type="ECO:0000313" key="5">
    <source>
        <dbReference type="Proteomes" id="UP000053732"/>
    </source>
</evidence>
<keyword evidence="5" id="KW-1185">Reference proteome</keyword>
<proteinExistence type="predicted"/>
<dbReference type="PANTHER" id="PTHR10696">
    <property type="entry name" value="GAMMA-BUTYROBETAINE HYDROXYLASE-RELATED"/>
    <property type="match status" value="1"/>
</dbReference>
<dbReference type="SUPFAM" id="SSF51197">
    <property type="entry name" value="Clavaminate synthase-like"/>
    <property type="match status" value="1"/>
</dbReference>
<gene>
    <name evidence="4" type="ORF">PCAMFM013_S027g000073</name>
</gene>
<evidence type="ECO:0000256" key="2">
    <source>
        <dbReference type="ARBA" id="ARBA00023194"/>
    </source>
</evidence>
<dbReference type="GO" id="GO:0017000">
    <property type="term" value="P:antibiotic biosynthetic process"/>
    <property type="evidence" value="ECO:0007669"/>
    <property type="project" value="UniProtKB-KW"/>
</dbReference>